<keyword evidence="1" id="KW-0732">Signal</keyword>
<evidence type="ECO:0000256" key="1">
    <source>
        <dbReference type="SAM" id="SignalP"/>
    </source>
</evidence>
<keyword evidence="3" id="KW-1185">Reference proteome</keyword>
<feature type="chain" id="PRO_5022228972" evidence="1">
    <location>
        <begin position="20"/>
        <end position="282"/>
    </location>
</feature>
<evidence type="ECO:0000313" key="2">
    <source>
        <dbReference type="EMBL" id="QDX27052.1"/>
    </source>
</evidence>
<organism evidence="2 3">
    <name type="scientific">Sphingomonas suaedae</name>
    <dbReference type="NCBI Taxonomy" id="2599297"/>
    <lineage>
        <taxon>Bacteria</taxon>
        <taxon>Pseudomonadati</taxon>
        <taxon>Pseudomonadota</taxon>
        <taxon>Alphaproteobacteria</taxon>
        <taxon>Sphingomonadales</taxon>
        <taxon>Sphingomonadaceae</taxon>
        <taxon>Sphingomonas</taxon>
    </lineage>
</organism>
<dbReference type="AlphaFoldDB" id="A0A518RHY5"/>
<dbReference type="KEGG" id="ssua:FPZ54_14255"/>
<feature type="signal peptide" evidence="1">
    <location>
        <begin position="1"/>
        <end position="19"/>
    </location>
</feature>
<dbReference type="EMBL" id="CP042239">
    <property type="protein sequence ID" value="QDX27052.1"/>
    <property type="molecule type" value="Genomic_DNA"/>
</dbReference>
<dbReference type="RefSeq" id="WP_145848254.1">
    <property type="nucleotide sequence ID" value="NZ_CP042239.1"/>
</dbReference>
<protein>
    <submittedName>
        <fullName evidence="2">Uncharacterized protein</fullName>
    </submittedName>
</protein>
<dbReference type="Proteomes" id="UP000318055">
    <property type="component" value="Chromosome"/>
</dbReference>
<proteinExistence type="predicted"/>
<reference evidence="2 3" key="1">
    <citation type="submission" date="2019-07" db="EMBL/GenBank/DDBJ databases">
        <title>Sphingomonas alkalisoli sp. nov., isolated from rhizosphere soil of Suaedae salsa.</title>
        <authorList>
            <person name="Zhang H."/>
            <person name="Xu L."/>
            <person name="Zhang J.-X."/>
            <person name="Sun J.-Q."/>
        </authorList>
    </citation>
    <scope>NUCLEOTIDE SEQUENCE [LARGE SCALE GENOMIC DNA]</scope>
    <source>
        <strain evidence="2 3">XS-10</strain>
    </source>
</reference>
<accession>A0A518RHY5</accession>
<name>A0A518RHY5_9SPHN</name>
<sequence>MMPSAIIASLAAGALTASAPIAPRAMLDATETQKALSRPGPAAKPVTQADVDAAIAAVPKAKAVLKAGRHRDAIAILQPHVATYRAIVKGAHRDLRAEQLHAQAMSILFAASYAMEAAGTEPGADPLAYLNEARRSLKKLVDGEATAPVCAEYLRQSTTAAAIVAKRAKTPASEFAATLSLKERMRSDLFPYLTSASATALRCAKRHPAVPAVLRPAFAILTQLFMLNRDVETGTSVIEVGEMLSATGKIEASEKTRLDRVRQVLKHDRDQAPFPDWTEGAD</sequence>
<gene>
    <name evidence="2" type="ORF">FPZ54_14255</name>
</gene>
<evidence type="ECO:0000313" key="3">
    <source>
        <dbReference type="Proteomes" id="UP000318055"/>
    </source>
</evidence>